<dbReference type="InterPro" id="IPR019774">
    <property type="entry name" value="Aromatic-AA_hydroxylase_C"/>
</dbReference>
<dbReference type="Proteomes" id="UP000789375">
    <property type="component" value="Unassembled WGS sequence"/>
</dbReference>
<dbReference type="EMBL" id="CAJVPP010024531">
    <property type="protein sequence ID" value="CAG8749779.1"/>
    <property type="molecule type" value="Genomic_DNA"/>
</dbReference>
<dbReference type="PROSITE" id="PS51410">
    <property type="entry name" value="BH4_AAA_HYDROXYL_2"/>
    <property type="match status" value="1"/>
</dbReference>
<feature type="non-terminal residue" evidence="2">
    <location>
        <position position="1"/>
    </location>
</feature>
<evidence type="ECO:0000259" key="1">
    <source>
        <dbReference type="PROSITE" id="PS51410"/>
    </source>
</evidence>
<proteinExistence type="predicted"/>
<protein>
    <submittedName>
        <fullName evidence="2">12601_t:CDS:1</fullName>
    </submittedName>
</protein>
<evidence type="ECO:0000313" key="2">
    <source>
        <dbReference type="EMBL" id="CAG8749779.1"/>
    </source>
</evidence>
<dbReference type="GO" id="GO:0016714">
    <property type="term" value="F:oxidoreductase activity, acting on paired donors, with incorporation or reduction of molecular oxygen, reduced pteridine as one donor, and incorporation of one atom of oxygen"/>
    <property type="evidence" value="ECO:0007669"/>
    <property type="project" value="InterPro"/>
</dbReference>
<evidence type="ECO:0000313" key="3">
    <source>
        <dbReference type="Proteomes" id="UP000789375"/>
    </source>
</evidence>
<feature type="domain" description="Biopterin-dependent aromatic amino acid hydroxylase family profile" evidence="1">
    <location>
        <begin position="1"/>
        <end position="45"/>
    </location>
</feature>
<feature type="non-terminal residue" evidence="2">
    <location>
        <position position="45"/>
    </location>
</feature>
<organism evidence="2 3">
    <name type="scientific">Funneliformis mosseae</name>
    <name type="common">Endomycorrhizal fungus</name>
    <name type="synonym">Glomus mosseae</name>
    <dbReference type="NCBI Taxonomy" id="27381"/>
    <lineage>
        <taxon>Eukaryota</taxon>
        <taxon>Fungi</taxon>
        <taxon>Fungi incertae sedis</taxon>
        <taxon>Mucoromycota</taxon>
        <taxon>Glomeromycotina</taxon>
        <taxon>Glomeromycetes</taxon>
        <taxon>Glomerales</taxon>
        <taxon>Glomeraceae</taxon>
        <taxon>Funneliformis</taxon>
    </lineage>
</organism>
<accession>A0A9N9NPV5</accession>
<dbReference type="AlphaFoldDB" id="A0A9N9NPV5"/>
<name>A0A9N9NPV5_FUNMO</name>
<gene>
    <name evidence="2" type="ORF">FMOSSE_LOCUS16591</name>
</gene>
<comment type="caution">
    <text evidence="2">The sequence shown here is derived from an EMBL/GenBank/DDBJ whole genome shotgun (WGS) entry which is preliminary data.</text>
</comment>
<sequence>LSEELFEDSLSNKSEIYWILSEYVMIDNETCNQQKTAFVRSLKSS</sequence>
<keyword evidence="3" id="KW-1185">Reference proteome</keyword>
<reference evidence="2" key="1">
    <citation type="submission" date="2021-06" db="EMBL/GenBank/DDBJ databases">
        <authorList>
            <person name="Kallberg Y."/>
            <person name="Tangrot J."/>
            <person name="Rosling A."/>
        </authorList>
    </citation>
    <scope>NUCLEOTIDE SEQUENCE</scope>
    <source>
        <strain evidence="2">87-6 pot B 2015</strain>
    </source>
</reference>